<keyword evidence="1" id="KW-0808">Transferase</keyword>
<dbReference type="Pfam" id="PF13975">
    <property type="entry name" value="gag-asp_proteas"/>
    <property type="match status" value="1"/>
</dbReference>
<dbReference type="Gene3D" id="2.40.70.10">
    <property type="entry name" value="Acid Proteases"/>
    <property type="match status" value="1"/>
</dbReference>
<dbReference type="OrthoDB" id="5868531at2759"/>
<reference evidence="10" key="1">
    <citation type="submission" date="2007-07" db="EMBL/GenBank/DDBJ databases">
        <title>PCAP assembly of the Caenorhabditis remanei genome.</title>
        <authorList>
            <consortium name="The Caenorhabditis remanei Sequencing Consortium"/>
            <person name="Wilson R.K."/>
        </authorList>
    </citation>
    <scope>NUCLEOTIDE SEQUENCE [LARGE SCALE GENOMIC DNA]</scope>
    <source>
        <strain evidence="10">PB4641</strain>
    </source>
</reference>
<dbReference type="CDD" id="cd01647">
    <property type="entry name" value="RT_LTR"/>
    <property type="match status" value="1"/>
</dbReference>
<dbReference type="Pfam" id="PF17919">
    <property type="entry name" value="RT_RNaseH_2"/>
    <property type="match status" value="1"/>
</dbReference>
<dbReference type="GO" id="GO:0016779">
    <property type="term" value="F:nucleotidyltransferase activity"/>
    <property type="evidence" value="ECO:0007669"/>
    <property type="project" value="UniProtKB-KW"/>
</dbReference>
<dbReference type="GO" id="GO:0006508">
    <property type="term" value="P:proteolysis"/>
    <property type="evidence" value="ECO:0007669"/>
    <property type="project" value="InterPro"/>
</dbReference>
<dbReference type="eggNOG" id="KOG0017">
    <property type="taxonomic scope" value="Eukaryota"/>
</dbReference>
<dbReference type="STRING" id="31234.E3NT65"/>
<sequence length="666" mass="75536">MVVWRGMRKDIREVMRDCKKCKSQKLNRKMHSVSSIMTIGGRTHLPFAPIHLDGVPIVALLDSGASVSLIPERVVNKLNLQDKVKPTYCSAKVANGSELKFLGQVSVIVSIGKTNVSHELLITKNEGAPAACLLGIDFVNALNKKGQLLTFNMMEKMVKVGKTNVKLLEPHQYGHHKAMTISVMCANDEVIPPRCQAIIAGELPGVNMENREFIISDTDRVTEDIYSVSSTLSTMDSEGKVVVKITNPSNAEMVLRKGTRIAEAEVWKENREPRRKVYTVCANAESVLSKIDLEKSALSEDGKRRVKTLITKFQDAFVGMDGRIGRFKGTTTHYIELNDNHRIPQSRPYRLSPEQRQKLEKEIKFMKENGLIEESTSPYTSPLLMIPKANGDIRIVIDYRRLNLITRSRTYIMPNTLDITEEASRGKIFSVFDIAQGFHTIRMHEAHKERTAFCSHMGVFQYRYMPMGLKGAPDTFQRAMSEVEKQFSGTMILYVDDLIVVSKTEEQHIRDLEEFFKLMIKMGLKLKAEKSQIGRTRISFLGFIIENNTIQPNGEKTEAIRKFPTPRTLTEVKSFLGMAGYFRRFIKNYAIMAKPLTTLPQKDVEFKWEEKEEKAFEEIKNALMSPPVLTTPRMDGDFEMHTDASKVGPYALTEILLQEQEGDLNP</sequence>
<dbReference type="SUPFAM" id="SSF56672">
    <property type="entry name" value="DNA/RNA polymerases"/>
    <property type="match status" value="1"/>
</dbReference>
<dbReference type="InterPro" id="IPR001969">
    <property type="entry name" value="Aspartic_peptidase_AS"/>
</dbReference>
<evidence type="ECO:0000259" key="9">
    <source>
        <dbReference type="PROSITE" id="PS50878"/>
    </source>
</evidence>
<evidence type="ECO:0000256" key="7">
    <source>
        <dbReference type="ARBA" id="ARBA00022908"/>
    </source>
</evidence>
<proteinExistence type="predicted"/>
<keyword evidence="4" id="KW-0378">Hydrolase</keyword>
<protein>
    <recommendedName>
        <fullName evidence="9">Reverse transcriptase domain-containing protein</fullName>
    </recommendedName>
</protein>
<dbReference type="PROSITE" id="PS50878">
    <property type="entry name" value="RT_POL"/>
    <property type="match status" value="1"/>
</dbReference>
<dbReference type="PANTHER" id="PTHR37984">
    <property type="entry name" value="PROTEIN CBG26694"/>
    <property type="match status" value="1"/>
</dbReference>
<keyword evidence="3" id="KW-0540">Nuclease</keyword>
<name>E3NT65_CAERE</name>
<dbReference type="InterPro" id="IPR021109">
    <property type="entry name" value="Peptidase_aspartic_dom_sf"/>
</dbReference>
<dbReference type="FunFam" id="3.30.70.270:FF:000026">
    <property type="entry name" value="Transposon Ty3-G Gag-Pol polyprotein"/>
    <property type="match status" value="1"/>
</dbReference>
<dbReference type="CDD" id="cd00303">
    <property type="entry name" value="retropepsin_like"/>
    <property type="match status" value="1"/>
</dbReference>
<dbReference type="PROSITE" id="PS00141">
    <property type="entry name" value="ASP_PROTEASE"/>
    <property type="match status" value="1"/>
</dbReference>
<feature type="domain" description="Reverse transcriptase" evidence="9">
    <location>
        <begin position="367"/>
        <end position="545"/>
    </location>
</feature>
<dbReference type="SUPFAM" id="SSF50630">
    <property type="entry name" value="Acid proteases"/>
    <property type="match status" value="1"/>
</dbReference>
<dbReference type="InterPro" id="IPR043128">
    <property type="entry name" value="Rev_trsase/Diguanyl_cyclase"/>
</dbReference>
<keyword evidence="6" id="KW-0694">RNA-binding</keyword>
<keyword evidence="4" id="KW-0255">Endonuclease</keyword>
<evidence type="ECO:0000256" key="4">
    <source>
        <dbReference type="ARBA" id="ARBA00022759"/>
    </source>
</evidence>
<keyword evidence="11" id="KW-1185">Reference proteome</keyword>
<keyword evidence="7" id="KW-0229">DNA integration</keyword>
<dbReference type="GO" id="GO:0004519">
    <property type="term" value="F:endonuclease activity"/>
    <property type="evidence" value="ECO:0007669"/>
    <property type="project" value="UniProtKB-KW"/>
</dbReference>
<evidence type="ECO:0000313" key="11">
    <source>
        <dbReference type="Proteomes" id="UP000008281"/>
    </source>
</evidence>
<dbReference type="Gene3D" id="3.30.70.270">
    <property type="match status" value="2"/>
</dbReference>
<dbReference type="GO" id="GO:0015074">
    <property type="term" value="P:DNA integration"/>
    <property type="evidence" value="ECO:0007669"/>
    <property type="project" value="UniProtKB-KW"/>
</dbReference>
<evidence type="ECO:0000313" key="10">
    <source>
        <dbReference type="EMBL" id="EFO91670.1"/>
    </source>
</evidence>
<dbReference type="Gene3D" id="3.10.10.10">
    <property type="entry name" value="HIV Type 1 Reverse Transcriptase, subunit A, domain 1"/>
    <property type="match status" value="1"/>
</dbReference>
<organism evidence="11">
    <name type="scientific">Caenorhabditis remanei</name>
    <name type="common">Caenorhabditis vulgaris</name>
    <dbReference type="NCBI Taxonomy" id="31234"/>
    <lineage>
        <taxon>Eukaryota</taxon>
        <taxon>Metazoa</taxon>
        <taxon>Ecdysozoa</taxon>
        <taxon>Nematoda</taxon>
        <taxon>Chromadorea</taxon>
        <taxon>Rhabditida</taxon>
        <taxon>Rhabditina</taxon>
        <taxon>Rhabditomorpha</taxon>
        <taxon>Rhabditoidea</taxon>
        <taxon>Rhabditidae</taxon>
        <taxon>Peloderinae</taxon>
        <taxon>Caenorhabditis</taxon>
    </lineage>
</organism>
<dbReference type="InterPro" id="IPR043502">
    <property type="entry name" value="DNA/RNA_pol_sf"/>
</dbReference>
<dbReference type="PANTHER" id="PTHR37984:SF5">
    <property type="entry name" value="PROTEIN NYNRIN-LIKE"/>
    <property type="match status" value="1"/>
</dbReference>
<evidence type="ECO:0000256" key="3">
    <source>
        <dbReference type="ARBA" id="ARBA00022722"/>
    </source>
</evidence>
<keyword evidence="5" id="KW-0460">Magnesium</keyword>
<dbReference type="InterPro" id="IPR050951">
    <property type="entry name" value="Retrovirus_Pol_polyprotein"/>
</dbReference>
<keyword evidence="8" id="KW-0511">Multifunctional enzyme</keyword>
<accession>E3NT65</accession>
<dbReference type="InterPro" id="IPR000477">
    <property type="entry name" value="RT_dom"/>
</dbReference>
<evidence type="ECO:0000256" key="2">
    <source>
        <dbReference type="ARBA" id="ARBA00022695"/>
    </source>
</evidence>
<dbReference type="Pfam" id="PF00078">
    <property type="entry name" value="RVT_1"/>
    <property type="match status" value="1"/>
</dbReference>
<evidence type="ECO:0000256" key="1">
    <source>
        <dbReference type="ARBA" id="ARBA00022679"/>
    </source>
</evidence>
<dbReference type="InterPro" id="IPR041577">
    <property type="entry name" value="RT_RNaseH_2"/>
</dbReference>
<gene>
    <name evidence="10" type="ORF">CRE_18358</name>
</gene>
<dbReference type="EMBL" id="DS270122">
    <property type="protein sequence ID" value="EFO91670.1"/>
    <property type="molecule type" value="Genomic_DNA"/>
</dbReference>
<dbReference type="Proteomes" id="UP000008281">
    <property type="component" value="Unassembled WGS sequence"/>
</dbReference>
<dbReference type="GO" id="GO:0004190">
    <property type="term" value="F:aspartic-type endopeptidase activity"/>
    <property type="evidence" value="ECO:0007669"/>
    <property type="project" value="InterPro"/>
</dbReference>
<dbReference type="HOGENOM" id="CLU_412360_0_0_1"/>
<dbReference type="AlphaFoldDB" id="E3NT65"/>
<dbReference type="OMA" id="MCANDEV"/>
<dbReference type="GO" id="GO:0003723">
    <property type="term" value="F:RNA binding"/>
    <property type="evidence" value="ECO:0007669"/>
    <property type="project" value="UniProtKB-KW"/>
</dbReference>
<evidence type="ECO:0000256" key="5">
    <source>
        <dbReference type="ARBA" id="ARBA00022842"/>
    </source>
</evidence>
<evidence type="ECO:0000256" key="8">
    <source>
        <dbReference type="ARBA" id="ARBA00023268"/>
    </source>
</evidence>
<keyword evidence="2" id="KW-0548">Nucleotidyltransferase</keyword>
<evidence type="ECO:0000256" key="6">
    <source>
        <dbReference type="ARBA" id="ARBA00022884"/>
    </source>
</evidence>
<dbReference type="InParanoid" id="E3NT65"/>